<dbReference type="SUPFAM" id="SSF52833">
    <property type="entry name" value="Thioredoxin-like"/>
    <property type="match status" value="1"/>
</dbReference>
<dbReference type="InParanoid" id="A8IMA8"/>
<evidence type="ECO:0000313" key="2">
    <source>
        <dbReference type="Proteomes" id="UP000006906"/>
    </source>
</evidence>
<name>A8IMA8_CHLRE</name>
<dbReference type="CDD" id="cd02980">
    <property type="entry name" value="TRX_Fd_family"/>
    <property type="match status" value="1"/>
</dbReference>
<protein>
    <submittedName>
        <fullName evidence="1">Uncharacterized protein</fullName>
    </submittedName>
</protein>
<dbReference type="PaxDb" id="3055-EDP05075"/>
<reference evidence="1 2" key="1">
    <citation type="journal article" date="2007" name="Science">
        <title>The Chlamydomonas genome reveals the evolution of key animal and plant functions.</title>
        <authorList>
            <person name="Merchant S.S."/>
            <person name="Prochnik S.E."/>
            <person name="Vallon O."/>
            <person name="Harris E.H."/>
            <person name="Karpowicz S.J."/>
            <person name="Witman G.B."/>
            <person name="Terry A."/>
            <person name="Salamov A."/>
            <person name="Fritz-Laylin L.K."/>
            <person name="Marechal-Drouard L."/>
            <person name="Marshall W.F."/>
            <person name="Qu L.H."/>
            <person name="Nelson D.R."/>
            <person name="Sanderfoot A.A."/>
            <person name="Spalding M.H."/>
            <person name="Kapitonov V.V."/>
            <person name="Ren Q."/>
            <person name="Ferris P."/>
            <person name="Lindquist E."/>
            <person name="Shapiro H."/>
            <person name="Lucas S.M."/>
            <person name="Grimwood J."/>
            <person name="Schmutz J."/>
            <person name="Cardol P."/>
            <person name="Cerutti H."/>
            <person name="Chanfreau G."/>
            <person name="Chen C.L."/>
            <person name="Cognat V."/>
            <person name="Croft M.T."/>
            <person name="Dent R."/>
            <person name="Dutcher S."/>
            <person name="Fernandez E."/>
            <person name="Fukuzawa H."/>
            <person name="Gonzalez-Ballester D."/>
            <person name="Gonzalez-Halphen D."/>
            <person name="Hallmann A."/>
            <person name="Hanikenne M."/>
            <person name="Hippler M."/>
            <person name="Inwood W."/>
            <person name="Jabbari K."/>
            <person name="Kalanon M."/>
            <person name="Kuras R."/>
            <person name="Lefebvre P.A."/>
            <person name="Lemaire S.D."/>
            <person name="Lobanov A.V."/>
            <person name="Lohr M."/>
            <person name="Manuell A."/>
            <person name="Meier I."/>
            <person name="Mets L."/>
            <person name="Mittag M."/>
            <person name="Mittelmeier T."/>
            <person name="Moroney J.V."/>
            <person name="Moseley J."/>
            <person name="Napoli C."/>
            <person name="Nedelcu A.M."/>
            <person name="Niyogi K."/>
            <person name="Novoselov S.V."/>
            <person name="Paulsen I.T."/>
            <person name="Pazour G."/>
            <person name="Purton S."/>
            <person name="Ral J.P."/>
            <person name="Riano-Pachon D.M."/>
            <person name="Riekhof W."/>
            <person name="Rymarquis L."/>
            <person name="Schroda M."/>
            <person name="Stern D."/>
            <person name="Umen J."/>
            <person name="Willows R."/>
            <person name="Wilson N."/>
            <person name="Zimmer S.L."/>
            <person name="Allmer J."/>
            <person name="Balk J."/>
            <person name="Bisova K."/>
            <person name="Chen C.J."/>
            <person name="Elias M."/>
            <person name="Gendler K."/>
            <person name="Hauser C."/>
            <person name="Lamb M.R."/>
            <person name="Ledford H."/>
            <person name="Long J.C."/>
            <person name="Minagawa J."/>
            <person name="Page M.D."/>
            <person name="Pan J."/>
            <person name="Pootakham W."/>
            <person name="Roje S."/>
            <person name="Rose A."/>
            <person name="Stahlberg E."/>
            <person name="Terauchi A.M."/>
            <person name="Yang P."/>
            <person name="Ball S."/>
            <person name="Bowler C."/>
            <person name="Dieckmann C.L."/>
            <person name="Gladyshev V.N."/>
            <person name="Green P."/>
            <person name="Jorgensen R."/>
            <person name="Mayfield S."/>
            <person name="Mueller-Roeber B."/>
            <person name="Rajamani S."/>
            <person name="Sayre R.T."/>
            <person name="Brokstein P."/>
            <person name="Dubchak I."/>
            <person name="Goodstein D."/>
            <person name="Hornick L."/>
            <person name="Huang Y.W."/>
            <person name="Jhaveri J."/>
            <person name="Luo Y."/>
            <person name="Martinez D."/>
            <person name="Ngau W.C."/>
            <person name="Otillar B."/>
            <person name="Poliakov A."/>
            <person name="Porter A."/>
            <person name="Szajkowski L."/>
            <person name="Werner G."/>
            <person name="Zhou K."/>
            <person name="Grigoriev I.V."/>
            <person name="Rokhsar D.S."/>
            <person name="Grossman A.R."/>
        </authorList>
    </citation>
    <scope>NUCLEOTIDE SEQUENCE [LARGE SCALE GENOMIC DNA]</scope>
    <source>
        <strain evidence="2">CC-503</strain>
    </source>
</reference>
<dbReference type="Gene3D" id="3.40.30.10">
    <property type="entry name" value="Glutaredoxin"/>
    <property type="match status" value="1"/>
</dbReference>
<dbReference type="OrthoDB" id="532572at2759"/>
<dbReference type="STRING" id="3055.A8IMA8"/>
<dbReference type="GeneID" id="5716804"/>
<proteinExistence type="predicted"/>
<gene>
    <name evidence="1" type="ORF">CHLRE_06g310200v5</name>
</gene>
<dbReference type="EMBL" id="CM008967">
    <property type="protein sequence ID" value="PNW83183.1"/>
    <property type="molecule type" value="Genomic_DNA"/>
</dbReference>
<dbReference type="Proteomes" id="UP000006906">
    <property type="component" value="Chromosome 6"/>
</dbReference>
<evidence type="ECO:0000313" key="1">
    <source>
        <dbReference type="EMBL" id="PNW83183.1"/>
    </source>
</evidence>
<dbReference type="RefSeq" id="XP_001691342.1">
    <property type="nucleotide sequence ID" value="XM_001691290.2"/>
</dbReference>
<dbReference type="Gramene" id="PNW83183">
    <property type="protein sequence ID" value="PNW83183"/>
    <property type="gene ID" value="CHLRE_06g310200v5"/>
</dbReference>
<dbReference type="InterPro" id="IPR036249">
    <property type="entry name" value="Thioredoxin-like_sf"/>
</dbReference>
<dbReference type="HOGENOM" id="CLU_802547_0_0_1"/>
<accession>A8IMA8</accession>
<organism evidence="1 2">
    <name type="scientific">Chlamydomonas reinhardtii</name>
    <name type="common">Chlamydomonas smithii</name>
    <dbReference type="NCBI Taxonomy" id="3055"/>
    <lineage>
        <taxon>Eukaryota</taxon>
        <taxon>Viridiplantae</taxon>
        <taxon>Chlorophyta</taxon>
        <taxon>core chlorophytes</taxon>
        <taxon>Chlorophyceae</taxon>
        <taxon>CS clade</taxon>
        <taxon>Chlamydomonadales</taxon>
        <taxon>Chlamydomonadaceae</taxon>
        <taxon>Chlamydomonas</taxon>
    </lineage>
</organism>
<dbReference type="AlphaFoldDB" id="A8IMA8"/>
<dbReference type="KEGG" id="cre:CHLRE_06g310200v5"/>
<sequence length="346" mass="36116">MASFGLLGRVPTCGELPKCSARSPESLARSGRARAMVPSGFPSVARASHMPTHALVDASRPPAVASPVLCSSLRKERKKLSKVLKSHRKVLERRLSALTTSSVDVDSPLLTELLSELKTLRTSLEGQRSAALLCAADDSSDSDSDDDGCDTRSAAALAAQRRAAATSALTAAASTSQAMTSPARMVVSGLGGQMELTVPELEEGWEWSEADFRAARFEGAPGRVMVCTGSKCQRKGAQQVLEAVSALADGNTNIEVVPCKCVGKCSAGAALRVRPQGQACATYTQVRPAQLRDMFEEHFGAVAAAAGAPSAACCVECKSPGSESQPHLHSHAEGAAVEQHVHQLVA</sequence>
<keyword evidence="2" id="KW-1185">Reference proteome</keyword>